<evidence type="ECO:0000313" key="2">
    <source>
        <dbReference type="EMBL" id="OGY51440.1"/>
    </source>
</evidence>
<gene>
    <name evidence="2" type="ORF">A3A02_04605</name>
</gene>
<keyword evidence="1" id="KW-0472">Membrane</keyword>
<dbReference type="Proteomes" id="UP000177376">
    <property type="component" value="Unassembled WGS sequence"/>
</dbReference>
<name>A0A1G1YI98_9BACT</name>
<feature type="transmembrane region" description="Helical" evidence="1">
    <location>
        <begin position="248"/>
        <end position="269"/>
    </location>
</feature>
<keyword evidence="1" id="KW-1133">Transmembrane helix</keyword>
<comment type="caution">
    <text evidence="2">The sequence shown here is derived from an EMBL/GenBank/DDBJ whole genome shotgun (WGS) entry which is preliminary data.</text>
</comment>
<evidence type="ECO:0000256" key="1">
    <source>
        <dbReference type="SAM" id="Phobius"/>
    </source>
</evidence>
<protein>
    <submittedName>
        <fullName evidence="2">Uncharacterized protein</fullName>
    </submittedName>
</protein>
<evidence type="ECO:0000313" key="3">
    <source>
        <dbReference type="Proteomes" id="UP000177376"/>
    </source>
</evidence>
<accession>A0A1G1YI98</accession>
<keyword evidence="1" id="KW-0812">Transmembrane</keyword>
<sequence length="430" mass="48121">MSNNINLLPEKMRERDLREMKRAARRPKVFTIDLSAGHREKLPAPIKPPHQSLWAKTFGPKKLAAPVANGALRPQLAPQIAKPLISPKPIIKYGPISSQPPILIKPKRSFWSSIGPAKSPLKPLIQAQAVSTLPAFKLPAQAAKPARVDLKYSQARKKRGLGFFASLKNLFQLRKKYKKYAIIPLNSEEKKLLIEPIAPSKAMPQLPVKTKTLEKYHTAPKAVKSQLDINLVPEELLFRQYSRSQQQIVAMILAIIIPALVVTAAYLFLNQQQKVIEGKIYQLSRNQSQLVAYISGFKDIRKKNIGLQDKLLVISQLLEKHIYWTKFFGLLEKYTLDNVYYTEFTADTSGRFILPAVATAAGGQAVEERVADSYRQAAQQIVALKQAADFVNQLKVNNLEIVTNDKAGFGGIKFDINLDLADGVFIAENK</sequence>
<reference evidence="2 3" key="1">
    <citation type="journal article" date="2016" name="Nat. Commun.">
        <title>Thousands of microbial genomes shed light on interconnected biogeochemical processes in an aquifer system.</title>
        <authorList>
            <person name="Anantharaman K."/>
            <person name="Brown C.T."/>
            <person name="Hug L.A."/>
            <person name="Sharon I."/>
            <person name="Castelle C.J."/>
            <person name="Probst A.J."/>
            <person name="Thomas B.C."/>
            <person name="Singh A."/>
            <person name="Wilkins M.J."/>
            <person name="Karaoz U."/>
            <person name="Brodie E.L."/>
            <person name="Williams K.H."/>
            <person name="Hubbard S.S."/>
            <person name="Banfield J.F."/>
        </authorList>
    </citation>
    <scope>NUCLEOTIDE SEQUENCE [LARGE SCALE GENOMIC DNA]</scope>
</reference>
<dbReference type="AlphaFoldDB" id="A0A1G1YI98"/>
<organism evidence="2 3">
    <name type="scientific">Candidatus Buchananbacteria bacterium RIFCSPLOWO2_01_FULL_39_33</name>
    <dbReference type="NCBI Taxonomy" id="1797543"/>
    <lineage>
        <taxon>Bacteria</taxon>
        <taxon>Candidatus Buchananiibacteriota</taxon>
    </lineage>
</organism>
<proteinExistence type="predicted"/>
<dbReference type="EMBL" id="MHIM01000036">
    <property type="protein sequence ID" value="OGY51440.1"/>
    <property type="molecule type" value="Genomic_DNA"/>
</dbReference>